<keyword evidence="1" id="KW-0732">Signal</keyword>
<keyword evidence="3" id="KW-1185">Reference proteome</keyword>
<evidence type="ECO:0000256" key="1">
    <source>
        <dbReference type="SAM" id="SignalP"/>
    </source>
</evidence>
<feature type="chain" id="PRO_5046098637" description="Methyltransferase FkbM domain-containing protein" evidence="1">
    <location>
        <begin position="19"/>
        <end position="479"/>
    </location>
</feature>
<evidence type="ECO:0008006" key="4">
    <source>
        <dbReference type="Google" id="ProtNLM"/>
    </source>
</evidence>
<evidence type="ECO:0000313" key="2">
    <source>
        <dbReference type="EMBL" id="CAK9012867.1"/>
    </source>
</evidence>
<accession>A0ABP0JEN2</accession>
<feature type="signal peptide" evidence="1">
    <location>
        <begin position="1"/>
        <end position="18"/>
    </location>
</feature>
<organism evidence="2 3">
    <name type="scientific">Durusdinium trenchii</name>
    <dbReference type="NCBI Taxonomy" id="1381693"/>
    <lineage>
        <taxon>Eukaryota</taxon>
        <taxon>Sar</taxon>
        <taxon>Alveolata</taxon>
        <taxon>Dinophyceae</taxon>
        <taxon>Suessiales</taxon>
        <taxon>Symbiodiniaceae</taxon>
        <taxon>Durusdinium</taxon>
    </lineage>
</organism>
<name>A0ABP0JEN2_9DINO</name>
<sequence length="479" mass="53619">MAPLWRGAVASLPLALVAEVPDEGAMKIREGLAAVEWCAMMMNFQPQELLEQCCYQVSSSSACAMELADSVGAKCCRSDTEMSGFYGFLLPPRPFSLNGRPNDMDPCSTRAPDVQCLFSWNNFHILGPQPLEELRALGLLGTEEGHMVSLHATTSPPLMDVVQVNSLAEEVPIFYHRLFHEYAEVAPQALWEYTHYVQHRQSFRPLARRGRGCEQPEAAEAKAMADTTALPWLALRWLERGNPPFNSFVNLGARDGVGDDPLQFLLQDPRHVDFALAVEMDPEYCQRHRQHLPHVQVLCLQVSEATMPEILQKVPRAARSTTPRLDVLKVDLDGADCDAALGFLSSVRAKLVVLEVFDGLPPPLRFSLHEHPQLASWGGLTVWGCSLSYQVRMLKPLGYHLVWYGAGNAIYVHRSVSTRLGLPRLDEVDCYVTSVVMAMWPSGRRMRRWFYEDPLNQSLAEARAAVAKHLQGRPYTLTI</sequence>
<dbReference type="EMBL" id="CAXAMN010005224">
    <property type="protein sequence ID" value="CAK9012867.1"/>
    <property type="molecule type" value="Genomic_DNA"/>
</dbReference>
<reference evidence="2 3" key="1">
    <citation type="submission" date="2024-02" db="EMBL/GenBank/DDBJ databases">
        <authorList>
            <person name="Chen Y."/>
            <person name="Shah S."/>
            <person name="Dougan E. K."/>
            <person name="Thang M."/>
            <person name="Chan C."/>
        </authorList>
    </citation>
    <scope>NUCLEOTIDE SEQUENCE [LARGE SCALE GENOMIC DNA]</scope>
</reference>
<comment type="caution">
    <text evidence="2">The sequence shown here is derived from an EMBL/GenBank/DDBJ whole genome shotgun (WGS) entry which is preliminary data.</text>
</comment>
<protein>
    <recommendedName>
        <fullName evidence="4">Methyltransferase FkbM domain-containing protein</fullName>
    </recommendedName>
</protein>
<evidence type="ECO:0000313" key="3">
    <source>
        <dbReference type="Proteomes" id="UP001642484"/>
    </source>
</evidence>
<dbReference type="Proteomes" id="UP001642484">
    <property type="component" value="Unassembled WGS sequence"/>
</dbReference>
<gene>
    <name evidence="2" type="ORF">CCMP2556_LOCUS11015</name>
</gene>
<proteinExistence type="predicted"/>